<sequence>MSCLYRDEFSSANYKSSLNKTVLAVPSFTFTLSISPALDCSTTRNIALAYVSNPVDAASANVASRSTRENGYHLLHICNGAGGSTCVGVRKEGEKEAFPSAAALKGGYAG</sequence>
<accession>A0ACB7G3R2</accession>
<proteinExistence type="predicted"/>
<dbReference type="Proteomes" id="UP000091857">
    <property type="component" value="Chromosome 17"/>
</dbReference>
<protein>
    <submittedName>
        <fullName evidence="1">Uncharacterized protein</fullName>
    </submittedName>
</protein>
<dbReference type="EMBL" id="CM004403">
    <property type="protein sequence ID" value="KAG8634725.1"/>
    <property type="molecule type" value="Genomic_DNA"/>
</dbReference>
<keyword evidence="2" id="KW-1185">Reference proteome</keyword>
<organism evidence="1 2">
    <name type="scientific">Manihot esculenta</name>
    <name type="common">Cassava</name>
    <name type="synonym">Jatropha manihot</name>
    <dbReference type="NCBI Taxonomy" id="3983"/>
    <lineage>
        <taxon>Eukaryota</taxon>
        <taxon>Viridiplantae</taxon>
        <taxon>Streptophyta</taxon>
        <taxon>Embryophyta</taxon>
        <taxon>Tracheophyta</taxon>
        <taxon>Spermatophyta</taxon>
        <taxon>Magnoliopsida</taxon>
        <taxon>eudicotyledons</taxon>
        <taxon>Gunneridae</taxon>
        <taxon>Pentapetalae</taxon>
        <taxon>rosids</taxon>
        <taxon>fabids</taxon>
        <taxon>Malpighiales</taxon>
        <taxon>Euphorbiaceae</taxon>
        <taxon>Crotonoideae</taxon>
        <taxon>Manihoteae</taxon>
        <taxon>Manihot</taxon>
    </lineage>
</organism>
<comment type="caution">
    <text evidence="1">The sequence shown here is derived from an EMBL/GenBank/DDBJ whole genome shotgun (WGS) entry which is preliminary data.</text>
</comment>
<reference evidence="2" key="1">
    <citation type="journal article" date="2016" name="Nat. Biotechnol.">
        <title>Sequencing wild and cultivated cassava and related species reveals extensive interspecific hybridization and genetic diversity.</title>
        <authorList>
            <person name="Bredeson J.V."/>
            <person name="Lyons J.B."/>
            <person name="Prochnik S.E."/>
            <person name="Wu G.A."/>
            <person name="Ha C.M."/>
            <person name="Edsinger-Gonzales E."/>
            <person name="Grimwood J."/>
            <person name="Schmutz J."/>
            <person name="Rabbi I.Y."/>
            <person name="Egesi C."/>
            <person name="Nauluvula P."/>
            <person name="Lebot V."/>
            <person name="Ndunguru J."/>
            <person name="Mkamilo G."/>
            <person name="Bart R.S."/>
            <person name="Setter T.L."/>
            <person name="Gleadow R.M."/>
            <person name="Kulakow P."/>
            <person name="Ferguson M.E."/>
            <person name="Rounsley S."/>
            <person name="Rokhsar D.S."/>
        </authorList>
    </citation>
    <scope>NUCLEOTIDE SEQUENCE [LARGE SCALE GENOMIC DNA]</scope>
    <source>
        <strain evidence="2">cv. AM560-2</strain>
    </source>
</reference>
<name>A0ACB7G3R2_MANES</name>
<gene>
    <name evidence="1" type="ORF">MANES_17G076650v8</name>
</gene>
<evidence type="ECO:0000313" key="2">
    <source>
        <dbReference type="Proteomes" id="UP000091857"/>
    </source>
</evidence>
<evidence type="ECO:0000313" key="1">
    <source>
        <dbReference type="EMBL" id="KAG8634725.1"/>
    </source>
</evidence>